<dbReference type="Proteomes" id="UP000029558">
    <property type="component" value="Chromosome"/>
</dbReference>
<sequence length="75" mass="8857">MKLNLGFAMLLQERIGHIKSEILWIKNVDNVLMEVQDYKDWLLNQGYEIIGTEPLQARLNREGRSYVEVIVRKVK</sequence>
<organism evidence="1 2">
    <name type="scientific">Piscirickettsia salmonis</name>
    <dbReference type="NCBI Taxonomy" id="1238"/>
    <lineage>
        <taxon>Bacteria</taxon>
        <taxon>Pseudomonadati</taxon>
        <taxon>Pseudomonadota</taxon>
        <taxon>Gammaproteobacteria</taxon>
        <taxon>Thiotrichales</taxon>
        <taxon>Piscirickettsiaceae</taxon>
        <taxon>Piscirickettsia</taxon>
    </lineage>
</organism>
<gene>
    <name evidence="1" type="primary">tonB</name>
    <name evidence="1" type="ORF">KU39_82</name>
</gene>
<evidence type="ECO:0000313" key="2">
    <source>
        <dbReference type="Proteomes" id="UP000029558"/>
    </source>
</evidence>
<dbReference type="RefSeq" id="WP_017376252.1">
    <property type="nucleotide sequence ID" value="NZ_CP013796.1"/>
</dbReference>
<proteinExistence type="predicted"/>
<accession>A0A1L6TG05</accession>
<dbReference type="EMBL" id="CP012508">
    <property type="protein sequence ID" value="ALB21270.1"/>
    <property type="molecule type" value="Genomic_DNA"/>
</dbReference>
<evidence type="ECO:0000313" key="1">
    <source>
        <dbReference type="EMBL" id="ALB21270.1"/>
    </source>
</evidence>
<name>A0A1L6TG05_PISSA</name>
<reference evidence="1 2" key="1">
    <citation type="journal article" date="2014" name="Genome Announc.">
        <title>Comparative Genome Analysis of Two Isolates of the Fish Pathogen Piscirickettsia salmonis from Different Hosts Reveals Major Differences in Virulence-Associated Secretion Systems.</title>
        <authorList>
            <person name="Bohle H."/>
            <person name="Henriquez P."/>
            <person name="Grothusen H."/>
            <person name="Navas E."/>
            <person name="Sandoval A."/>
            <person name="Bustamante F."/>
            <person name="Bustos P."/>
            <person name="Mancilla M."/>
        </authorList>
    </citation>
    <scope>NUCLEOTIDE SEQUENCE [LARGE SCALE GENOMIC DNA]</scope>
    <source>
        <strain evidence="2">B1-32597</strain>
    </source>
</reference>
<dbReference type="AlphaFoldDB" id="A0A1L6TG05"/>
<protein>
    <submittedName>
        <fullName evidence="1">Periplasmic protein TonB</fullName>
    </submittedName>
</protein>